<keyword evidence="6" id="KW-1185">Reference proteome</keyword>
<evidence type="ECO:0000256" key="1">
    <source>
        <dbReference type="ARBA" id="ARBA00022679"/>
    </source>
</evidence>
<dbReference type="InterPro" id="IPR016181">
    <property type="entry name" value="Acyl_CoA_acyltransferase"/>
</dbReference>
<dbReference type="SUPFAM" id="SSF55729">
    <property type="entry name" value="Acyl-CoA N-acyltransferases (Nat)"/>
    <property type="match status" value="1"/>
</dbReference>
<proteinExistence type="predicted"/>
<dbReference type="GO" id="GO:0016746">
    <property type="term" value="F:acyltransferase activity"/>
    <property type="evidence" value="ECO:0007669"/>
    <property type="project" value="UniProtKB-KW"/>
</dbReference>
<feature type="domain" description="N-acetyltransferase" evidence="4">
    <location>
        <begin position="17"/>
        <end position="194"/>
    </location>
</feature>
<evidence type="ECO:0000256" key="3">
    <source>
        <dbReference type="SAM" id="MobiDB-lite"/>
    </source>
</evidence>
<dbReference type="PROSITE" id="PS51186">
    <property type="entry name" value="GNAT"/>
    <property type="match status" value="1"/>
</dbReference>
<evidence type="ECO:0000256" key="2">
    <source>
        <dbReference type="ARBA" id="ARBA00023315"/>
    </source>
</evidence>
<keyword evidence="2 5" id="KW-0012">Acyltransferase</keyword>
<dbReference type="EC" id="2.3.-.-" evidence="5"/>
<dbReference type="PANTHER" id="PTHR43072:SF23">
    <property type="entry name" value="UPF0039 PROTEIN C11D3.02C"/>
    <property type="match status" value="1"/>
</dbReference>
<keyword evidence="1 5" id="KW-0808">Transferase</keyword>
<evidence type="ECO:0000313" key="5">
    <source>
        <dbReference type="EMBL" id="MFC5062230.1"/>
    </source>
</evidence>
<dbReference type="InterPro" id="IPR000182">
    <property type="entry name" value="GNAT_dom"/>
</dbReference>
<comment type="caution">
    <text evidence="5">The sequence shown here is derived from an EMBL/GenBank/DDBJ whole genome shotgun (WGS) entry which is preliminary data.</text>
</comment>
<feature type="region of interest" description="Disordered" evidence="3">
    <location>
        <begin position="1"/>
        <end position="22"/>
    </location>
</feature>
<dbReference type="Gene3D" id="3.40.630.30">
    <property type="match status" value="1"/>
</dbReference>
<evidence type="ECO:0000259" key="4">
    <source>
        <dbReference type="PROSITE" id="PS51186"/>
    </source>
</evidence>
<dbReference type="Proteomes" id="UP001595947">
    <property type="component" value="Unassembled WGS sequence"/>
</dbReference>
<accession>A0ABV9YL30</accession>
<dbReference type="RefSeq" id="WP_378035584.1">
    <property type="nucleotide sequence ID" value="NZ_JBHSIV010000007.1"/>
</dbReference>
<dbReference type="EMBL" id="JBHSIV010000007">
    <property type="protein sequence ID" value="MFC5062230.1"/>
    <property type="molecule type" value="Genomic_DNA"/>
</dbReference>
<evidence type="ECO:0000313" key="6">
    <source>
        <dbReference type="Proteomes" id="UP001595947"/>
    </source>
</evidence>
<sequence length="196" mass="21070">MTGAERGASPHSPDRGIVVRPADDDDAPRIADVFAGYVLASVATFVEDPPSTATWLERLAAAREQKLPFVVADLPDGHPAAPRGGLRVAGFAWCAQFRPHAAYRYTVEDSVYIAPEATGQGLGGRLLGTLVDDLAHTGIRQVVAVIATLPAARHDTPSIVLHRRLGFEVVGRMPGVGYKQGQWVDTVLMQKDVQQR</sequence>
<protein>
    <submittedName>
        <fullName evidence="5">GNAT family N-acetyltransferase</fullName>
        <ecNumber evidence="5">2.3.-.-</ecNumber>
    </submittedName>
</protein>
<dbReference type="Pfam" id="PF00583">
    <property type="entry name" value="Acetyltransf_1"/>
    <property type="match status" value="1"/>
</dbReference>
<organism evidence="5 6">
    <name type="scientific">Actinomycetospora atypica</name>
    <dbReference type="NCBI Taxonomy" id="1290095"/>
    <lineage>
        <taxon>Bacteria</taxon>
        <taxon>Bacillati</taxon>
        <taxon>Actinomycetota</taxon>
        <taxon>Actinomycetes</taxon>
        <taxon>Pseudonocardiales</taxon>
        <taxon>Pseudonocardiaceae</taxon>
        <taxon>Actinomycetospora</taxon>
    </lineage>
</organism>
<reference evidence="6" key="1">
    <citation type="journal article" date="2019" name="Int. J. Syst. Evol. Microbiol.">
        <title>The Global Catalogue of Microorganisms (GCM) 10K type strain sequencing project: providing services to taxonomists for standard genome sequencing and annotation.</title>
        <authorList>
            <consortium name="The Broad Institute Genomics Platform"/>
            <consortium name="The Broad Institute Genome Sequencing Center for Infectious Disease"/>
            <person name="Wu L."/>
            <person name="Ma J."/>
        </authorList>
    </citation>
    <scope>NUCLEOTIDE SEQUENCE [LARGE SCALE GENOMIC DNA]</scope>
    <source>
        <strain evidence="6">CGMCC 4.7093</strain>
    </source>
</reference>
<name>A0ABV9YL30_9PSEU</name>
<gene>
    <name evidence="5" type="ORF">ACFPBZ_08435</name>
</gene>
<dbReference type="PANTHER" id="PTHR43072">
    <property type="entry name" value="N-ACETYLTRANSFERASE"/>
    <property type="match status" value="1"/>
</dbReference>